<protein>
    <submittedName>
        <fullName evidence="2">Uncharacterized protein</fullName>
    </submittedName>
</protein>
<sequence>MPITRRPGSICQPATALHGSVLYCTGLSITIHANAKDLHPLRFDDLLNVLTVIAPHPRVLYYSRLLYKYLQQLTLYTSTSSAWKCLYQHLSGNAPPSIPGQDVTTVAGPSNSDQYSPPHRRNYLGSGAASPAFVLPINLAADYLRPAHG</sequence>
<evidence type="ECO:0000313" key="3">
    <source>
        <dbReference type="Proteomes" id="UP001221757"/>
    </source>
</evidence>
<reference evidence="2" key="1">
    <citation type="submission" date="2023-03" db="EMBL/GenBank/DDBJ databases">
        <title>Massive genome expansion in bonnet fungi (Mycena s.s.) driven by repeated elements and novel gene families across ecological guilds.</title>
        <authorList>
            <consortium name="Lawrence Berkeley National Laboratory"/>
            <person name="Harder C.B."/>
            <person name="Miyauchi S."/>
            <person name="Viragh M."/>
            <person name="Kuo A."/>
            <person name="Thoen E."/>
            <person name="Andreopoulos B."/>
            <person name="Lu D."/>
            <person name="Skrede I."/>
            <person name="Drula E."/>
            <person name="Henrissat B."/>
            <person name="Morin E."/>
            <person name="Kohler A."/>
            <person name="Barry K."/>
            <person name="LaButti K."/>
            <person name="Morin E."/>
            <person name="Salamov A."/>
            <person name="Lipzen A."/>
            <person name="Mereny Z."/>
            <person name="Hegedus B."/>
            <person name="Baldrian P."/>
            <person name="Stursova M."/>
            <person name="Weitz H."/>
            <person name="Taylor A."/>
            <person name="Grigoriev I.V."/>
            <person name="Nagy L.G."/>
            <person name="Martin F."/>
            <person name="Kauserud H."/>
        </authorList>
    </citation>
    <scope>NUCLEOTIDE SEQUENCE</scope>
    <source>
        <strain evidence="2">CBHHK067</strain>
    </source>
</reference>
<comment type="caution">
    <text evidence="2">The sequence shown here is derived from an EMBL/GenBank/DDBJ whole genome shotgun (WGS) entry which is preliminary data.</text>
</comment>
<dbReference type="Proteomes" id="UP001221757">
    <property type="component" value="Unassembled WGS sequence"/>
</dbReference>
<dbReference type="AlphaFoldDB" id="A0AAD7D5P8"/>
<name>A0AAD7D5P8_MYCRO</name>
<gene>
    <name evidence="2" type="ORF">B0H17DRAFT_1206116</name>
</gene>
<accession>A0AAD7D5P8</accession>
<dbReference type="EMBL" id="JARKIE010000123">
    <property type="protein sequence ID" value="KAJ7680131.1"/>
    <property type="molecule type" value="Genomic_DNA"/>
</dbReference>
<evidence type="ECO:0000256" key="1">
    <source>
        <dbReference type="SAM" id="MobiDB-lite"/>
    </source>
</evidence>
<proteinExistence type="predicted"/>
<feature type="region of interest" description="Disordered" evidence="1">
    <location>
        <begin position="98"/>
        <end position="121"/>
    </location>
</feature>
<organism evidence="2 3">
    <name type="scientific">Mycena rosella</name>
    <name type="common">Pink bonnet</name>
    <name type="synonym">Agaricus rosellus</name>
    <dbReference type="NCBI Taxonomy" id="1033263"/>
    <lineage>
        <taxon>Eukaryota</taxon>
        <taxon>Fungi</taxon>
        <taxon>Dikarya</taxon>
        <taxon>Basidiomycota</taxon>
        <taxon>Agaricomycotina</taxon>
        <taxon>Agaricomycetes</taxon>
        <taxon>Agaricomycetidae</taxon>
        <taxon>Agaricales</taxon>
        <taxon>Marasmiineae</taxon>
        <taxon>Mycenaceae</taxon>
        <taxon>Mycena</taxon>
    </lineage>
</organism>
<keyword evidence="3" id="KW-1185">Reference proteome</keyword>
<evidence type="ECO:0000313" key="2">
    <source>
        <dbReference type="EMBL" id="KAJ7680131.1"/>
    </source>
</evidence>
<feature type="compositionally biased region" description="Polar residues" evidence="1">
    <location>
        <begin position="102"/>
        <end position="115"/>
    </location>
</feature>